<accession>A0A0G4G8T9</accession>
<evidence type="ECO:0000313" key="2">
    <source>
        <dbReference type="EMBL" id="CEM25266.1"/>
    </source>
</evidence>
<feature type="region of interest" description="Disordered" evidence="1">
    <location>
        <begin position="1298"/>
        <end position="1320"/>
    </location>
</feature>
<feature type="compositionally biased region" description="Basic and acidic residues" evidence="1">
    <location>
        <begin position="1218"/>
        <end position="1231"/>
    </location>
</feature>
<feature type="compositionally biased region" description="Basic and acidic residues" evidence="1">
    <location>
        <begin position="1488"/>
        <end position="1508"/>
    </location>
</feature>
<sequence>MSDNTTKVRRMTDEVKVELGPAARRLTPYNSSGARGMVPGQSIHTGSIDRERVPTRAFRFDYNSSHAQTQQQPSRPAIPAAHPPAPPSPPAPAKDTRPAAVSEVKTPLSPILTPQSAMRSPTLQPPPAMRFDVRVDAHVPGEGTIRDIRVDQASLDSFLGSPEGQSLLPSRKNSPGPPPPLQEASQARRQMPLDRPLPPPAVVTGAPPAAGTQNADSFRPEDRKRAGVPQQRASSAHAPPAAAGASRRSASTDKQQQQQQQQSRGETSDREADRAGVRKRTPLPKERKPPVGLKPTLPDQQQQQQQSHTGRAAMRGARPPAGPSTAARVGKAAAVEPTAPPAAPLEESKEARLLDQGPPQRVPITRAADAIRSMGGDFDALERMRNASSSGSGARKPGPVAKSREPSREPPKDKTAQELPKEAPAAAAHETRPPAVPRPGARLHSAAPLAPRGFKEARRPSPRPPAPRSSSARRAGGPVGLDTSAEMRTKEEPAIGRAGVGVAVKSGGASPANAYRQIAQAFRPSTTPKPSPPRPTRASAHVSPKEPPKVVAERPKTDRRPSSARQPSARDENKQLQAAVLKELANAFTRPAAVSPPPAARGAGAAAAAAASDVNVGVGVGDLDTDRPVSTVADIGAPAADEGKQADRHVPMELTEMAQGLLRETETRKKQEDDSRRQRIAMTKKTRQHQAAGEAPVAAVGRPASAAPARPSSATVRPAQRPPTHKAGRPMAAHRPPSVPAASRDLTSRREPSTSRSPPLASPVIPGMAVAVAVGRPAETEKAPPVDDQVKKAQERVRIRKMAEAARQQREREEGQHRRDNVRRLDAYYRNPPPPPKPKSDRGTSLPPPAEGEGVDVAPATRPTQRTRPPVATKTVRAASGPAQRGTTADRSQSVPPKEAAEELTERPKAGPFGDLRSDIAQFEMDIVATAPRGFRSRPLTPPPPPPAARREARQKPAVAGPTKQLQKKPRSVEPHREQPPDRKVPQPFKPPRMDLTVPKSHREAAGMLQSLTNRTDEMMDQYHNWYGVVSGSEVGGAEQQGPATAGKTEADGREREVEGVRPMEDRIAEQARRTPPREERDAEPWQVSTVESFSDLGGLRFLSEGAAGERPPGQPSLQEAGQRARQRDEKAATDIQRVWRGSKSRETTQSLLDHQLAAPLTRSQPSRLPPPLHGPPPPHSHGTSLPAIHLPIDTSVSHTVSRSIDDQDELDFEEEEVAHRQTEDAIDHRSKAAPLAAKMATPVPRIPGWGEGGLRRVASDRRRTNDTSTRIGEDDSTRGMVQESLRDMEEMSRLWGPQMLRGTPPFDRPDLGLGGARDRARPLGGAASIESFQETPAAVIPPVVPRTGGPYDVPVVEALLHDPARQRPTAPPAAAAAVDRTVDRETAPLVAASSVPPAASTTSIEATEGTSGALSPISQHRRTSRGDDLSEEARHALSVARPESALGLRDGWDDHPRFNAAAAVSGEVSAYTGRSDGAVASSEGDESAWRREGDGEMEHGLEVDGGGRVEVGVQKGGSPLEESMEAGEALSQSPEEMTAQFNNAMAQLETVQEATQRADDLGRLQQHMAALTEAAIHAQHQEARQQARYEEDLLRAQEMAAQPPQTAPAAAADRERADRDRRVERDTRREGDTAIPPSLPLPHHPFSRHQDYSSLSSSPRFSDTSDRGSFPHDPMYFRPSSPSPRHHRRRRGDVSRPSSGHSSPSGMSLGGDDVDSSALIQKYRQKVYFEEQYLDEQLNYHRQRHERKMRRLHDKVAEVKAQQMRESGASTDDYLDAELERLQLYEDRCLQDYESHCLRIRMRKTTRKEHLMAMERRHKRRERPRHPESPPLSGRSRQEGGAEGGGEALTAKRLRLEHELEEVKRQQQQVAHEAAPPEPIISSTAAAAAQAAGRTPSFAEPSEGPYSMRFEEESPSQAPDRQEDRGDEISEDIQIDEASSDDRHADEWRRMQEEEAILTRGDDKEEEGQEGEAPAAASAAASGQPQHVVERPLPVAPHLVLPKKPSEDYSSSFASEGEGRGVERQESEIPESIPEELPSGEDADDEAEGPSSDALPAGDVTDEGPPRHGDITLPQPEPTAPEPPANTAALHEREMEEMEEFEPDEASPVARGVPRRAPAELEADTAEARAGEQVVRPEDVNVEEPPAAEQEDQRESEMPARAEQAAPEAEAPSVVQREAPPPEEIEEDIHVEAEEGEGEDRPGQEEHHADTVVDSEAPTLPTARPDEVDTPERRVEYALSIGRPGTPAPDHDVNLRDRDEWMEDWERENREEGGGLGAELMGLDTPRPAIPRPAVQVQEDERLTRQNEALDMFYPQIRDANLEDGPDWVDDMALVAYDLIDREINRCVVAAVREAHLNHQGTWHRLPIQCTANMAAGVFDFVLETFGISEIAPLTADFSHRYVMSQSPSAPPLPACLRINWKGLVNHLVSSRRRLQEIGERKSRQGPGAGQSELSPAWCGRLSPEWDDIARKQLNAPAYEKRGRGGRRLLHDYDEYGDEEDEGVESSAMVRAAAEANVNPTKSEQVLPVLAVDKPFINLVLSLTEALINQYRREITNHPTRPFNKKWNHIKEELISCIKPGDDQHRIEAAAMGQDEAGRYEASMMGRTTEPPLEMRPFREDQTSDYKDVWYEYRDIEATALKDFVANEIWDDLVNELCWEMWDMEEPHPQAAVGGRRSGGGQPAGGAQPPSEPSEPSAAAAAAPAPADPAVSIGTRSGGGGLGRRPRSFAELEEAAKGMSAREFLESMGMS</sequence>
<dbReference type="VEuPathDB" id="CryptoDB:Vbra_22972"/>
<feature type="compositionally biased region" description="Low complexity" evidence="1">
    <location>
        <begin position="496"/>
        <end position="509"/>
    </location>
</feature>
<feature type="compositionally biased region" description="Low complexity" evidence="1">
    <location>
        <begin position="2686"/>
        <end position="2711"/>
    </location>
</feature>
<name>A0A0G4G8T9_VITBC</name>
<feature type="region of interest" description="Disordered" evidence="1">
    <location>
        <begin position="592"/>
        <end position="611"/>
    </location>
</feature>
<feature type="compositionally biased region" description="Basic and acidic residues" evidence="1">
    <location>
        <begin position="2018"/>
        <end position="2028"/>
    </location>
</feature>
<feature type="compositionally biased region" description="Basic and acidic residues" evidence="1">
    <location>
        <begin position="663"/>
        <end position="677"/>
    </location>
</feature>
<feature type="compositionally biased region" description="Basic and acidic residues" evidence="1">
    <location>
        <begin position="899"/>
        <end position="909"/>
    </location>
</feature>
<feature type="region of interest" description="Disordered" evidence="1">
    <location>
        <begin position="2670"/>
        <end position="2752"/>
    </location>
</feature>
<feature type="compositionally biased region" description="Low complexity" evidence="1">
    <location>
        <begin position="1881"/>
        <end position="1893"/>
    </location>
</feature>
<feature type="compositionally biased region" description="Basic and acidic residues" evidence="1">
    <location>
        <begin position="641"/>
        <end position="651"/>
    </location>
</feature>
<feature type="compositionally biased region" description="Basic and acidic residues" evidence="1">
    <location>
        <begin position="971"/>
        <end position="985"/>
    </location>
</feature>
<protein>
    <submittedName>
        <fullName evidence="2">Uncharacterized protein</fullName>
    </submittedName>
</protein>
<feature type="compositionally biased region" description="Low complexity" evidence="1">
    <location>
        <begin position="202"/>
        <end position="212"/>
    </location>
</feature>
<feature type="compositionally biased region" description="Polar residues" evidence="1">
    <location>
        <begin position="163"/>
        <end position="173"/>
    </location>
</feature>
<feature type="region of interest" description="Disordered" evidence="1">
    <location>
        <begin position="155"/>
        <end position="577"/>
    </location>
</feature>
<feature type="region of interest" description="Disordered" evidence="1">
    <location>
        <begin position="1863"/>
        <end position="2233"/>
    </location>
</feature>
<feature type="compositionally biased region" description="Basic and acidic residues" evidence="1">
    <location>
        <begin position="778"/>
        <end position="827"/>
    </location>
</feature>
<feature type="compositionally biased region" description="Basic and acidic residues" evidence="1">
    <location>
        <begin position="1941"/>
        <end position="1954"/>
    </location>
</feature>
<feature type="compositionally biased region" description="Pro residues" evidence="1">
    <location>
        <begin position="81"/>
        <end position="92"/>
    </location>
</feature>
<feature type="compositionally biased region" description="Low complexity" evidence="1">
    <location>
        <begin position="1389"/>
        <end position="1404"/>
    </location>
</feature>
<feature type="compositionally biased region" description="Low complexity" evidence="1">
    <location>
        <begin position="300"/>
        <end position="319"/>
    </location>
</feature>
<feature type="compositionally biased region" description="Polar residues" evidence="1">
    <location>
        <begin position="112"/>
        <end position="122"/>
    </location>
</feature>
<feature type="region of interest" description="Disordered" evidence="1">
    <location>
        <begin position="1034"/>
        <end position="1282"/>
    </location>
</feature>
<feature type="compositionally biased region" description="Acidic residues" evidence="1">
    <location>
        <begin position="2096"/>
        <end position="2106"/>
    </location>
</feature>
<feature type="compositionally biased region" description="Basic and acidic residues" evidence="1">
    <location>
        <begin position="2152"/>
        <end position="2161"/>
    </location>
</feature>
<feature type="region of interest" description="Disordered" evidence="1">
    <location>
        <begin position="1363"/>
        <end position="1382"/>
    </location>
</feature>
<feature type="compositionally biased region" description="Low complexity" evidence="1">
    <location>
        <begin position="232"/>
        <end position="262"/>
    </location>
</feature>
<feature type="compositionally biased region" description="Polar residues" evidence="1">
    <location>
        <begin position="1653"/>
        <end position="1663"/>
    </location>
</feature>
<feature type="compositionally biased region" description="Low complexity" evidence="1">
    <location>
        <begin position="1597"/>
        <end position="1612"/>
    </location>
</feature>
<feature type="compositionally biased region" description="Basic and acidic residues" evidence="1">
    <location>
        <begin position="485"/>
        <end position="494"/>
    </location>
</feature>
<feature type="compositionally biased region" description="Polar residues" evidence="1">
    <location>
        <begin position="885"/>
        <end position="895"/>
    </location>
</feature>
<feature type="compositionally biased region" description="Basic and acidic residues" evidence="1">
    <location>
        <begin position="2127"/>
        <end position="2140"/>
    </location>
</feature>
<feature type="compositionally biased region" description="Low complexity" evidence="1">
    <location>
        <begin position="857"/>
        <end position="873"/>
    </location>
</feature>
<feature type="compositionally biased region" description="Pro residues" evidence="1">
    <location>
        <begin position="1168"/>
        <end position="1180"/>
    </location>
</feature>
<feature type="compositionally biased region" description="Low complexity" evidence="1">
    <location>
        <begin position="695"/>
        <end position="719"/>
    </location>
</feature>
<evidence type="ECO:0000256" key="1">
    <source>
        <dbReference type="SAM" id="MobiDB-lite"/>
    </source>
</evidence>
<feature type="compositionally biased region" description="Basic and acidic residues" evidence="1">
    <location>
        <begin position="543"/>
        <end position="561"/>
    </location>
</feature>
<feature type="compositionally biased region" description="Low complexity" evidence="1">
    <location>
        <begin position="600"/>
        <end position="611"/>
    </location>
</feature>
<feature type="compositionally biased region" description="Basic and acidic residues" evidence="1">
    <location>
        <begin position="266"/>
        <end position="276"/>
    </location>
</feature>
<feature type="compositionally biased region" description="Basic and acidic residues" evidence="1">
    <location>
        <begin position="2189"/>
        <end position="2212"/>
    </location>
</feature>
<dbReference type="PANTHER" id="PTHR48125">
    <property type="entry name" value="LP07818P1"/>
    <property type="match status" value="1"/>
</dbReference>
<feature type="region of interest" description="Disordered" evidence="1">
    <location>
        <begin position="1815"/>
        <end position="1847"/>
    </location>
</feature>
<gene>
    <name evidence="2" type="ORF">Vbra_22972</name>
</gene>
<feature type="region of interest" description="Disordered" evidence="1">
    <location>
        <begin position="634"/>
        <end position="1004"/>
    </location>
</feature>
<feature type="compositionally biased region" description="Low complexity" evidence="1">
    <location>
        <begin position="1696"/>
        <end position="1712"/>
    </location>
</feature>
<dbReference type="EMBL" id="CDMY01000594">
    <property type="protein sequence ID" value="CEM25266.1"/>
    <property type="molecule type" value="Genomic_DNA"/>
</dbReference>
<feature type="compositionally biased region" description="Basic and acidic residues" evidence="1">
    <location>
        <begin position="1425"/>
        <end position="1436"/>
    </location>
</feature>
<feature type="compositionally biased region" description="Low complexity" evidence="1">
    <location>
        <begin position="2162"/>
        <end position="2173"/>
    </location>
</feature>
<feature type="compositionally biased region" description="Basic and acidic residues" evidence="1">
    <location>
        <begin position="1580"/>
        <end position="1596"/>
    </location>
</feature>
<feature type="compositionally biased region" description="Basic residues" evidence="1">
    <location>
        <begin position="678"/>
        <end position="688"/>
    </location>
</feature>
<reference evidence="2 3" key="1">
    <citation type="submission" date="2014-11" db="EMBL/GenBank/DDBJ databases">
        <authorList>
            <person name="Zhu J."/>
            <person name="Qi W."/>
            <person name="Song R."/>
        </authorList>
    </citation>
    <scope>NUCLEOTIDE SEQUENCE [LARGE SCALE GENOMIC DNA]</scope>
</reference>
<feature type="compositionally biased region" description="Acidic residues" evidence="1">
    <location>
        <begin position="2039"/>
        <end position="2049"/>
    </location>
</feature>
<feature type="compositionally biased region" description="Acidic residues" evidence="1">
    <location>
        <begin position="1207"/>
        <end position="1217"/>
    </location>
</feature>
<feature type="region of interest" description="Disordered" evidence="1">
    <location>
        <begin position="22"/>
        <end position="135"/>
    </location>
</feature>
<dbReference type="PANTHER" id="PTHR48125:SF12">
    <property type="entry name" value="AT HOOK TRANSCRIPTION FACTOR FAMILY-RELATED"/>
    <property type="match status" value="1"/>
</dbReference>
<feature type="region of interest" description="Disordered" evidence="1">
    <location>
        <begin position="1578"/>
        <end position="1715"/>
    </location>
</feature>
<feature type="compositionally biased region" description="Basic and acidic residues" evidence="1">
    <location>
        <begin position="1613"/>
        <end position="1633"/>
    </location>
</feature>
<dbReference type="Proteomes" id="UP000041254">
    <property type="component" value="Unassembled WGS sequence"/>
</dbReference>
<feature type="compositionally biased region" description="Low complexity" evidence="1">
    <location>
        <begin position="1367"/>
        <end position="1380"/>
    </location>
</feature>
<dbReference type="InParanoid" id="A0A0G4G8T9"/>
<feature type="compositionally biased region" description="Basic and acidic residues" evidence="1">
    <location>
        <begin position="1254"/>
        <end position="1278"/>
    </location>
</feature>
<dbReference type="OMA" id="SPGETYM"/>
<feature type="compositionally biased region" description="Basic and acidic residues" evidence="1">
    <location>
        <begin position="1049"/>
        <end position="1084"/>
    </location>
</feature>
<keyword evidence="3" id="KW-1185">Reference proteome</keyword>
<feature type="compositionally biased region" description="Polar residues" evidence="1">
    <location>
        <begin position="1405"/>
        <end position="1419"/>
    </location>
</feature>
<dbReference type="PROSITE" id="PS50096">
    <property type="entry name" value="IQ"/>
    <property type="match status" value="1"/>
</dbReference>
<evidence type="ECO:0000313" key="3">
    <source>
        <dbReference type="Proteomes" id="UP000041254"/>
    </source>
</evidence>
<proteinExistence type="predicted"/>
<feature type="region of interest" description="Disordered" evidence="1">
    <location>
        <begin position="1469"/>
        <end position="1535"/>
    </location>
</feature>
<feature type="region of interest" description="Disordered" evidence="1">
    <location>
        <begin position="1389"/>
        <end position="1457"/>
    </location>
</feature>
<feature type="compositionally biased region" description="Low complexity" evidence="1">
    <location>
        <begin position="1972"/>
        <end position="1987"/>
    </location>
</feature>
<feature type="compositionally biased region" description="Basic and acidic residues" evidence="1">
    <location>
        <begin position="402"/>
        <end position="421"/>
    </location>
</feature>
<feature type="compositionally biased region" description="Acidic residues" evidence="1">
    <location>
        <begin position="1930"/>
        <end position="1940"/>
    </location>
</feature>
<feature type="compositionally biased region" description="Polar residues" evidence="1">
    <location>
        <begin position="62"/>
        <end position="72"/>
    </location>
</feature>
<feature type="compositionally biased region" description="Pro residues" evidence="1">
    <location>
        <begin position="2076"/>
        <end position="2085"/>
    </location>
</feature>
<organism evidence="2 3">
    <name type="scientific">Vitrella brassicaformis (strain CCMP3155)</name>
    <dbReference type="NCBI Taxonomy" id="1169540"/>
    <lineage>
        <taxon>Eukaryota</taxon>
        <taxon>Sar</taxon>
        <taxon>Alveolata</taxon>
        <taxon>Colpodellida</taxon>
        <taxon>Vitrellaceae</taxon>
        <taxon>Vitrella</taxon>
    </lineage>
</organism>